<organism evidence="1">
    <name type="scientific">Erwinia amylovora ATCC BAA-2158</name>
    <dbReference type="NCBI Taxonomy" id="889211"/>
    <lineage>
        <taxon>Bacteria</taxon>
        <taxon>Pseudomonadati</taxon>
        <taxon>Pseudomonadota</taxon>
        <taxon>Gammaproteobacteria</taxon>
        <taxon>Enterobacterales</taxon>
        <taxon>Erwiniaceae</taxon>
        <taxon>Erwinia</taxon>
    </lineage>
</organism>
<proteinExistence type="predicted"/>
<gene>
    <name evidence="1" type="ORF">EAIL5_3205</name>
</gene>
<name>E5B969_ERWAM</name>
<sequence>MMISLIGERHTSIRHQAITSGSDWFSAPAPIFHQQSPRDN</sequence>
<accession>E5B969</accession>
<dbReference type="AlphaFoldDB" id="E5B969"/>
<protein>
    <submittedName>
        <fullName evidence="1">Uncharacterized protein</fullName>
    </submittedName>
</protein>
<evidence type="ECO:0000313" key="1">
    <source>
        <dbReference type="EMBL" id="CBX82025.1"/>
    </source>
</evidence>
<dbReference type="EMBL" id="FR719196">
    <property type="protein sequence ID" value="CBX82025.1"/>
    <property type="molecule type" value="Genomic_DNA"/>
</dbReference>
<reference evidence="1" key="1">
    <citation type="journal article" date="2011" name="J. Bacteriol.">
        <title>Genome Sequence of an Erwinia amylovora Strain with Pathogenicity Restricted to Rubus Plants.</title>
        <authorList>
            <person name="Powney R."/>
            <person name="Smits T.H."/>
            <person name="Sawbridge T."/>
            <person name="Frey B."/>
            <person name="Blom J."/>
            <person name="Frey J.E."/>
            <person name="Plummer K.M."/>
            <person name="Beer S.V."/>
            <person name="Luck J."/>
            <person name="Duffy B."/>
            <person name="Rodoni B."/>
        </authorList>
    </citation>
    <scope>NUCLEOTIDE SEQUENCE</scope>
    <source>
        <strain evidence="1">ATCC BAA-2158</strain>
    </source>
</reference>